<protein>
    <recommendedName>
        <fullName evidence="3">Secreted protein</fullName>
    </recommendedName>
</protein>
<evidence type="ECO:0000313" key="1">
    <source>
        <dbReference type="EMBL" id="KAF3596351.1"/>
    </source>
</evidence>
<comment type="caution">
    <text evidence="1">The sequence shown here is derived from an EMBL/GenBank/DDBJ whole genome shotgun (WGS) entry which is preliminary data.</text>
</comment>
<evidence type="ECO:0000313" key="2">
    <source>
        <dbReference type="Proteomes" id="UP000266723"/>
    </source>
</evidence>
<reference evidence="1 2" key="1">
    <citation type="journal article" date="2020" name="BMC Genomics">
        <title>Intraspecific diversification of the crop wild relative Brassica cretica Lam. using demographic model selection.</title>
        <authorList>
            <person name="Kioukis A."/>
            <person name="Michalopoulou V.A."/>
            <person name="Briers L."/>
            <person name="Pirintsos S."/>
            <person name="Studholme D.J."/>
            <person name="Pavlidis P."/>
            <person name="Sarris P.F."/>
        </authorList>
    </citation>
    <scope>NUCLEOTIDE SEQUENCE [LARGE SCALE GENOMIC DNA]</scope>
    <source>
        <strain evidence="2">cv. PFS-1207/04</strain>
    </source>
</reference>
<dbReference type="EMBL" id="QGKV02000299">
    <property type="protein sequence ID" value="KAF3596351.1"/>
    <property type="molecule type" value="Genomic_DNA"/>
</dbReference>
<accession>A0ABQ7EHK2</accession>
<keyword evidence="2" id="KW-1185">Reference proteome</keyword>
<gene>
    <name evidence="1" type="ORF">DY000_02021990</name>
</gene>
<evidence type="ECO:0008006" key="3">
    <source>
        <dbReference type="Google" id="ProtNLM"/>
    </source>
</evidence>
<proteinExistence type="predicted"/>
<name>A0ABQ7EHK2_BRACR</name>
<organism evidence="1 2">
    <name type="scientific">Brassica cretica</name>
    <name type="common">Mustard</name>
    <dbReference type="NCBI Taxonomy" id="69181"/>
    <lineage>
        <taxon>Eukaryota</taxon>
        <taxon>Viridiplantae</taxon>
        <taxon>Streptophyta</taxon>
        <taxon>Embryophyta</taxon>
        <taxon>Tracheophyta</taxon>
        <taxon>Spermatophyta</taxon>
        <taxon>Magnoliopsida</taxon>
        <taxon>eudicotyledons</taxon>
        <taxon>Gunneridae</taxon>
        <taxon>Pentapetalae</taxon>
        <taxon>rosids</taxon>
        <taxon>malvids</taxon>
        <taxon>Brassicales</taxon>
        <taxon>Brassicaceae</taxon>
        <taxon>Brassiceae</taxon>
        <taxon>Brassica</taxon>
    </lineage>
</organism>
<sequence length="70" mass="7549">MSTIARFLHATLFAALRASSKWSKSRIGSSSCSRSQGYWSRTGGGGGAALLPPTSNLHFVLLSYIYNQKP</sequence>
<dbReference type="Proteomes" id="UP000266723">
    <property type="component" value="Unassembled WGS sequence"/>
</dbReference>